<evidence type="ECO:0000256" key="1">
    <source>
        <dbReference type="SAM" id="MobiDB-lite"/>
    </source>
</evidence>
<reference evidence="4" key="1">
    <citation type="submission" date="2021-01" db="EMBL/GenBank/DDBJ databases">
        <title>Phytophthora aleatoria, a newly-described species from Pinus radiata is distinct from Phytophthora cactorum isolates based on comparative genomics.</title>
        <authorList>
            <person name="Mcdougal R."/>
            <person name="Panda P."/>
            <person name="Williams N."/>
            <person name="Studholme D.J."/>
        </authorList>
    </citation>
    <scope>NUCLEOTIDE SEQUENCE</scope>
    <source>
        <strain evidence="4">NZFS 3830</strain>
    </source>
</reference>
<name>A0A8T1TXZ6_9STRA</name>
<accession>A0A8T1TXZ6</accession>
<evidence type="ECO:0000256" key="2">
    <source>
        <dbReference type="SAM" id="Phobius"/>
    </source>
</evidence>
<feature type="transmembrane region" description="Helical" evidence="2">
    <location>
        <begin position="79"/>
        <end position="102"/>
    </location>
</feature>
<feature type="region of interest" description="Disordered" evidence="1">
    <location>
        <begin position="47"/>
        <end position="71"/>
    </location>
</feature>
<proteinExistence type="predicted"/>
<dbReference type="AlphaFoldDB" id="A0A8T1TXZ6"/>
<gene>
    <name evidence="4" type="ORF">JG687_00014341</name>
</gene>
<protein>
    <recommendedName>
        <fullName evidence="6">RxLR effector protein</fullName>
    </recommendedName>
</protein>
<feature type="signal peptide" evidence="3">
    <location>
        <begin position="1"/>
        <end position="17"/>
    </location>
</feature>
<dbReference type="Proteomes" id="UP000688947">
    <property type="component" value="Unassembled WGS sequence"/>
</dbReference>
<keyword evidence="2" id="KW-0472">Membrane</keyword>
<feature type="chain" id="PRO_5035848641" description="RxLR effector protein" evidence="3">
    <location>
        <begin position="18"/>
        <end position="112"/>
    </location>
</feature>
<comment type="caution">
    <text evidence="4">The sequence shown here is derived from an EMBL/GenBank/DDBJ whole genome shotgun (WGS) entry which is preliminary data.</text>
</comment>
<keyword evidence="3" id="KW-0732">Signal</keyword>
<dbReference type="OrthoDB" id="128087at2759"/>
<evidence type="ECO:0000313" key="5">
    <source>
        <dbReference type="Proteomes" id="UP000688947"/>
    </source>
</evidence>
<dbReference type="EMBL" id="JAENGZ010001147">
    <property type="protein sequence ID" value="KAG6950286.1"/>
    <property type="molecule type" value="Genomic_DNA"/>
</dbReference>
<organism evidence="4 5">
    <name type="scientific">Phytophthora cactorum</name>
    <dbReference type="NCBI Taxonomy" id="29920"/>
    <lineage>
        <taxon>Eukaryota</taxon>
        <taxon>Sar</taxon>
        <taxon>Stramenopiles</taxon>
        <taxon>Oomycota</taxon>
        <taxon>Peronosporomycetes</taxon>
        <taxon>Peronosporales</taxon>
        <taxon>Peronosporaceae</taxon>
        <taxon>Phytophthora</taxon>
    </lineage>
</organism>
<sequence length="112" mass="12060">MCFIFFLALLMASTVNGLNFTDTDGTAPITSIARKPEDEERFDAAGFLLDSDDESTTSKNRKDEKASHKVDKMPLSPKAAMWASAISILLTVGITAGAAFGLTKLMQVANEK</sequence>
<dbReference type="VEuPathDB" id="FungiDB:PC110_g19784"/>
<feature type="compositionally biased region" description="Basic and acidic residues" evidence="1">
    <location>
        <begin position="60"/>
        <end position="71"/>
    </location>
</feature>
<evidence type="ECO:0000313" key="4">
    <source>
        <dbReference type="EMBL" id="KAG6950286.1"/>
    </source>
</evidence>
<keyword evidence="2" id="KW-1133">Transmembrane helix</keyword>
<evidence type="ECO:0008006" key="6">
    <source>
        <dbReference type="Google" id="ProtNLM"/>
    </source>
</evidence>
<keyword evidence="2" id="KW-0812">Transmembrane</keyword>
<evidence type="ECO:0000256" key="3">
    <source>
        <dbReference type="SAM" id="SignalP"/>
    </source>
</evidence>